<dbReference type="NCBIfam" id="TIGR03598">
    <property type="entry name" value="GTPase_YsxC"/>
    <property type="match status" value="1"/>
</dbReference>
<dbReference type="HAMAP" id="MF_00321">
    <property type="entry name" value="GTPase_EngB"/>
    <property type="match status" value="1"/>
</dbReference>
<evidence type="ECO:0000259" key="11">
    <source>
        <dbReference type="PROSITE" id="PS51706"/>
    </source>
</evidence>
<keyword evidence="4" id="KW-0479">Metal-binding</keyword>
<evidence type="ECO:0000256" key="2">
    <source>
        <dbReference type="ARBA" id="ARBA00009638"/>
    </source>
</evidence>
<comment type="caution">
    <text evidence="12">The sequence shown here is derived from an EMBL/GenBank/DDBJ whole genome shotgun (WGS) entry which is preliminary data.</text>
</comment>
<dbReference type="Pfam" id="PF01926">
    <property type="entry name" value="MMR_HSR1"/>
    <property type="match status" value="1"/>
</dbReference>
<comment type="similarity">
    <text evidence="2 10">Belongs to the TRAFAC class TrmE-Era-EngA-EngB-Septin-like GTPase superfamily. EngB GTPase family.</text>
</comment>
<dbReference type="GO" id="GO:0046872">
    <property type="term" value="F:metal ion binding"/>
    <property type="evidence" value="ECO:0007669"/>
    <property type="project" value="UniProtKB-KW"/>
</dbReference>
<feature type="domain" description="EngB-type G" evidence="11">
    <location>
        <begin position="78"/>
        <end position="252"/>
    </location>
</feature>
<dbReference type="AlphaFoldDB" id="D4DZF2"/>
<evidence type="ECO:0000313" key="13">
    <source>
        <dbReference type="Proteomes" id="UP000005723"/>
    </source>
</evidence>
<keyword evidence="5 10" id="KW-0547">Nucleotide-binding</keyword>
<dbReference type="STRING" id="667129.HMPREF0758_1302"/>
<keyword evidence="3 10" id="KW-0132">Cell division</keyword>
<dbReference type="EMBL" id="ADBY01000022">
    <property type="protein sequence ID" value="EFE97210.1"/>
    <property type="molecule type" value="Genomic_DNA"/>
</dbReference>
<organism evidence="12 13">
    <name type="scientific">Serratia odorifera DSM 4582</name>
    <dbReference type="NCBI Taxonomy" id="667129"/>
    <lineage>
        <taxon>Bacteria</taxon>
        <taxon>Pseudomonadati</taxon>
        <taxon>Pseudomonadota</taxon>
        <taxon>Gammaproteobacteria</taxon>
        <taxon>Enterobacterales</taxon>
        <taxon>Yersiniaceae</taxon>
        <taxon>Serratia</taxon>
    </lineage>
</organism>
<dbReference type="PROSITE" id="PS51706">
    <property type="entry name" value="G_ENGB"/>
    <property type="match status" value="1"/>
</dbReference>
<keyword evidence="13" id="KW-1185">Reference proteome</keyword>
<dbReference type="CDD" id="cd01876">
    <property type="entry name" value="YihA_EngB"/>
    <property type="match status" value="1"/>
</dbReference>
<dbReference type="GO" id="GO:0005525">
    <property type="term" value="F:GTP binding"/>
    <property type="evidence" value="ECO:0007669"/>
    <property type="project" value="UniProtKB-UniRule"/>
</dbReference>
<evidence type="ECO:0000256" key="1">
    <source>
        <dbReference type="ARBA" id="ARBA00001946"/>
    </source>
</evidence>
<evidence type="ECO:0000256" key="5">
    <source>
        <dbReference type="ARBA" id="ARBA00022741"/>
    </source>
</evidence>
<evidence type="ECO:0000256" key="6">
    <source>
        <dbReference type="ARBA" id="ARBA00022842"/>
    </source>
</evidence>
<dbReference type="InterPro" id="IPR030393">
    <property type="entry name" value="G_ENGB_dom"/>
</dbReference>
<keyword evidence="8 10" id="KW-0717">Septation</keyword>
<dbReference type="InterPro" id="IPR019987">
    <property type="entry name" value="GTP-bd_ribosome_bio_YsxC"/>
</dbReference>
<evidence type="ECO:0000256" key="4">
    <source>
        <dbReference type="ARBA" id="ARBA00022723"/>
    </source>
</evidence>
<dbReference type="Gene3D" id="3.40.50.300">
    <property type="entry name" value="P-loop containing nucleotide triphosphate hydrolases"/>
    <property type="match status" value="1"/>
</dbReference>
<evidence type="ECO:0000256" key="8">
    <source>
        <dbReference type="ARBA" id="ARBA00023210"/>
    </source>
</evidence>
<comment type="function">
    <text evidence="10">Necessary for normal cell division and for the maintenance of normal septation.</text>
</comment>
<dbReference type="HOGENOM" id="CLU_033732_1_2_6"/>
<dbReference type="GO" id="GO:0005829">
    <property type="term" value="C:cytosol"/>
    <property type="evidence" value="ECO:0007669"/>
    <property type="project" value="TreeGrafter"/>
</dbReference>
<dbReference type="SUPFAM" id="SSF52540">
    <property type="entry name" value="P-loop containing nucleoside triphosphate hydrolases"/>
    <property type="match status" value="1"/>
</dbReference>
<evidence type="ECO:0000256" key="3">
    <source>
        <dbReference type="ARBA" id="ARBA00022618"/>
    </source>
</evidence>
<evidence type="ECO:0000313" key="12">
    <source>
        <dbReference type="EMBL" id="EFE97210.1"/>
    </source>
</evidence>
<dbReference type="PANTHER" id="PTHR11649:SF13">
    <property type="entry name" value="ENGB-TYPE G DOMAIN-CONTAINING PROTEIN"/>
    <property type="match status" value="1"/>
</dbReference>
<dbReference type="InterPro" id="IPR027417">
    <property type="entry name" value="P-loop_NTPase"/>
</dbReference>
<proteinExistence type="inferred from homology"/>
<dbReference type="GO" id="GO:0000917">
    <property type="term" value="P:division septum assembly"/>
    <property type="evidence" value="ECO:0007669"/>
    <property type="project" value="UniProtKB-KW"/>
</dbReference>
<comment type="cofactor">
    <cofactor evidence="1">
        <name>Mg(2+)</name>
        <dbReference type="ChEBI" id="CHEBI:18420"/>
    </cofactor>
</comment>
<keyword evidence="9 10" id="KW-0131">Cell cycle</keyword>
<dbReference type="FunFam" id="3.40.50.300:FF:000098">
    <property type="entry name" value="Probable GTP-binding protein EngB"/>
    <property type="match status" value="1"/>
</dbReference>
<evidence type="ECO:0000256" key="10">
    <source>
        <dbReference type="HAMAP-Rule" id="MF_00321"/>
    </source>
</evidence>
<reference evidence="12 13" key="1">
    <citation type="submission" date="2010-01" db="EMBL/GenBank/DDBJ databases">
        <authorList>
            <person name="Muzny D."/>
            <person name="Qin X."/>
            <person name="Deng J."/>
            <person name="Jiang H."/>
            <person name="Liu Y."/>
            <person name="Qu J."/>
            <person name="Song X.-Z."/>
            <person name="Zhang L."/>
            <person name="Thornton R."/>
            <person name="Coyle M."/>
            <person name="Francisco L."/>
            <person name="Jackson L."/>
            <person name="Javaid M."/>
            <person name="Korchina V."/>
            <person name="Kovar C."/>
            <person name="Mata R."/>
            <person name="Mathew T."/>
            <person name="Ngo R."/>
            <person name="Nguyen L."/>
            <person name="Nguyen N."/>
            <person name="Okwuonu G."/>
            <person name="Ongeri F."/>
            <person name="Pham C."/>
            <person name="Simmons D."/>
            <person name="Wilczek-Boney K."/>
            <person name="Hale W."/>
            <person name="Jakkamsetti A."/>
            <person name="Pham P."/>
            <person name="Ruth R."/>
            <person name="San Lucas F."/>
            <person name="Warren J."/>
            <person name="Zhang J."/>
            <person name="Zhao Z."/>
            <person name="Zhou C."/>
            <person name="Zhu D."/>
            <person name="Lee S."/>
            <person name="Bess C."/>
            <person name="Blankenburg K."/>
            <person name="Forbes L."/>
            <person name="Fu Q."/>
            <person name="Gubbala S."/>
            <person name="Hirani K."/>
            <person name="Jayaseelan J.C."/>
            <person name="Lara F."/>
            <person name="Munidasa M."/>
            <person name="Palculict T."/>
            <person name="Patil S."/>
            <person name="Pu L.-L."/>
            <person name="Saada N."/>
            <person name="Tang L."/>
            <person name="Weissenberger G."/>
            <person name="Zhu Y."/>
            <person name="Hemphill L."/>
            <person name="Shang Y."/>
            <person name="Youmans B."/>
            <person name="Ayvaz T."/>
            <person name="Ross M."/>
            <person name="Santibanez J."/>
            <person name="Aqrawi P."/>
            <person name="Gross S."/>
            <person name="Joshi V."/>
            <person name="Fowler G."/>
            <person name="Nazareth L."/>
            <person name="Reid J."/>
            <person name="Worley K."/>
            <person name="Petrosino J."/>
            <person name="Highlander S."/>
            <person name="Gibbs R."/>
        </authorList>
    </citation>
    <scope>NUCLEOTIDE SEQUENCE [LARGE SCALE GENOMIC DNA]</scope>
    <source>
        <strain evidence="12 13">DSM 4582</strain>
    </source>
</reference>
<dbReference type="Proteomes" id="UP000005723">
    <property type="component" value="Unassembled WGS sequence"/>
</dbReference>
<evidence type="ECO:0000256" key="9">
    <source>
        <dbReference type="ARBA" id="ARBA00023306"/>
    </source>
</evidence>
<protein>
    <recommendedName>
        <fullName evidence="10">Probable GTP-binding protein EngB</fullName>
    </recommendedName>
</protein>
<dbReference type="PANTHER" id="PTHR11649">
    <property type="entry name" value="MSS1/TRME-RELATED GTP-BINDING PROTEIN"/>
    <property type="match status" value="1"/>
</dbReference>
<dbReference type="InterPro" id="IPR006073">
    <property type="entry name" value="GTP-bd"/>
</dbReference>
<sequence>MFEWSMSYTKPPGKGQKTARQAVKNQKAAHFRADAVIIAPQKAMLIRRRKILTSKNYNYHMTHFVTSAPDIRHLPADAGIEVAFAGRSNAGKSSALNTLTNQKSLARTSKTPGRTQLINLFEVEDGIRLVDLPGYGYAEVPEEMKRKWQRALGEYLQMRNCLKGLVVLMDIRHPLKDLDQQMIQWAVDVGTPVLVLLTKADKLASGARKAQVNMVREAVLAFMGDIQVEPFSSPKKIGVDKLSQKLNTWFNEIPPEVLPEEDDIGGE</sequence>
<evidence type="ECO:0000256" key="7">
    <source>
        <dbReference type="ARBA" id="ARBA00023134"/>
    </source>
</evidence>
<keyword evidence="7 10" id="KW-0342">GTP-binding</keyword>
<accession>D4DZF2</accession>
<name>D4DZF2_SEROD</name>
<gene>
    <name evidence="10" type="primary">engB</name>
    <name evidence="12" type="synonym">ysxC</name>
    <name evidence="12" type="ORF">HMPREF0758_1302</name>
</gene>
<keyword evidence="6" id="KW-0460">Magnesium</keyword>